<evidence type="ECO:0000259" key="8">
    <source>
        <dbReference type="PROSITE" id="PS50928"/>
    </source>
</evidence>
<name>A0ABU1P5P4_9BACL</name>
<keyword evidence="2 7" id="KW-0813">Transport</keyword>
<dbReference type="CDD" id="cd06261">
    <property type="entry name" value="TM_PBP2"/>
    <property type="match status" value="1"/>
</dbReference>
<dbReference type="Proteomes" id="UP001267290">
    <property type="component" value="Unassembled WGS sequence"/>
</dbReference>
<dbReference type="SUPFAM" id="SSF161098">
    <property type="entry name" value="MetI-like"/>
    <property type="match status" value="1"/>
</dbReference>
<sequence length="299" mass="34376">MKRKYTDYAIGYAFTLPYLIGAFVLFLIPAGMSLYYSFTRFKVISAPTFTGLANFQQLMDDKQFWIAFKNTWMFALLYVPMQVIIPLIFAVLLYSSGSYIKGKFASVLRAVYYFPAIPSWFIIGMVWIWLLSPDIGIVNQLLSLLGMSKVAFLQVDSATIIPTLAAVGVWKGLGYAMFIYYIGLNNIPETLYEAAEIDGVNSWQRLRNITAPLLSPTIFLVLIMAISDAFRTFDQHFVMVYNRSNMYSKSHLMVYLYEKAFRFLDMGYASLIAWVVFICLILITLVILKLQKTWVHYEE</sequence>
<dbReference type="Pfam" id="PF00528">
    <property type="entry name" value="BPD_transp_1"/>
    <property type="match status" value="1"/>
</dbReference>
<keyword evidence="10" id="KW-1185">Reference proteome</keyword>
<dbReference type="InterPro" id="IPR035906">
    <property type="entry name" value="MetI-like_sf"/>
</dbReference>
<evidence type="ECO:0000256" key="4">
    <source>
        <dbReference type="ARBA" id="ARBA00022692"/>
    </source>
</evidence>
<comment type="subcellular location">
    <subcellularLocation>
        <location evidence="1 7">Cell membrane</location>
        <topology evidence="1 7">Multi-pass membrane protein</topology>
    </subcellularLocation>
</comment>
<evidence type="ECO:0000256" key="1">
    <source>
        <dbReference type="ARBA" id="ARBA00004651"/>
    </source>
</evidence>
<dbReference type="PANTHER" id="PTHR30193:SF37">
    <property type="entry name" value="INNER MEMBRANE ABC TRANSPORTER PERMEASE PROTEIN YCJO"/>
    <property type="match status" value="1"/>
</dbReference>
<keyword evidence="9" id="KW-0762">Sugar transport</keyword>
<evidence type="ECO:0000256" key="5">
    <source>
        <dbReference type="ARBA" id="ARBA00022989"/>
    </source>
</evidence>
<dbReference type="PROSITE" id="PS50928">
    <property type="entry name" value="ABC_TM1"/>
    <property type="match status" value="1"/>
</dbReference>
<comment type="caution">
    <text evidence="9">The sequence shown here is derived from an EMBL/GenBank/DDBJ whole genome shotgun (WGS) entry which is preliminary data.</text>
</comment>
<feature type="transmembrane region" description="Helical" evidence="7">
    <location>
        <begin position="107"/>
        <end position="130"/>
    </location>
</feature>
<evidence type="ECO:0000256" key="7">
    <source>
        <dbReference type="RuleBase" id="RU363032"/>
    </source>
</evidence>
<evidence type="ECO:0000313" key="9">
    <source>
        <dbReference type="EMBL" id="MDR6554869.1"/>
    </source>
</evidence>
<feature type="domain" description="ABC transmembrane type-1" evidence="8">
    <location>
        <begin position="68"/>
        <end position="289"/>
    </location>
</feature>
<evidence type="ECO:0000256" key="3">
    <source>
        <dbReference type="ARBA" id="ARBA00022475"/>
    </source>
</evidence>
<evidence type="ECO:0000313" key="10">
    <source>
        <dbReference type="Proteomes" id="UP001267290"/>
    </source>
</evidence>
<keyword evidence="3" id="KW-1003">Cell membrane</keyword>
<organism evidence="9 10">
    <name type="scientific">Paenibacillus qinlingensis</name>
    <dbReference type="NCBI Taxonomy" id="1837343"/>
    <lineage>
        <taxon>Bacteria</taxon>
        <taxon>Bacillati</taxon>
        <taxon>Bacillota</taxon>
        <taxon>Bacilli</taxon>
        <taxon>Bacillales</taxon>
        <taxon>Paenibacillaceae</taxon>
        <taxon>Paenibacillus</taxon>
    </lineage>
</organism>
<proteinExistence type="inferred from homology"/>
<gene>
    <name evidence="9" type="ORF">J2736_006100</name>
</gene>
<feature type="transmembrane region" description="Helical" evidence="7">
    <location>
        <begin position="213"/>
        <end position="233"/>
    </location>
</feature>
<keyword evidence="4 7" id="KW-0812">Transmembrane</keyword>
<feature type="transmembrane region" description="Helical" evidence="7">
    <location>
        <begin position="72"/>
        <end position="95"/>
    </location>
</feature>
<feature type="transmembrane region" description="Helical" evidence="7">
    <location>
        <begin position="266"/>
        <end position="288"/>
    </location>
</feature>
<feature type="transmembrane region" description="Helical" evidence="7">
    <location>
        <begin position="12"/>
        <end position="38"/>
    </location>
</feature>
<keyword evidence="5 7" id="KW-1133">Transmembrane helix</keyword>
<dbReference type="RefSeq" id="WP_310502277.1">
    <property type="nucleotide sequence ID" value="NZ_JAVDSB010000020.1"/>
</dbReference>
<dbReference type="InterPro" id="IPR051393">
    <property type="entry name" value="ABC_transporter_permease"/>
</dbReference>
<keyword evidence="6 7" id="KW-0472">Membrane</keyword>
<reference evidence="9 10" key="1">
    <citation type="submission" date="2023-07" db="EMBL/GenBank/DDBJ databases">
        <title>Sorghum-associated microbial communities from plants grown in Nebraska, USA.</title>
        <authorList>
            <person name="Schachtman D."/>
        </authorList>
    </citation>
    <scope>NUCLEOTIDE SEQUENCE [LARGE SCALE GENOMIC DNA]</scope>
    <source>
        <strain evidence="9 10">CC258</strain>
    </source>
</reference>
<evidence type="ECO:0000256" key="6">
    <source>
        <dbReference type="ARBA" id="ARBA00023136"/>
    </source>
</evidence>
<protein>
    <submittedName>
        <fullName evidence="9">Multiple sugar transport system permease protein</fullName>
    </submittedName>
</protein>
<dbReference type="PANTHER" id="PTHR30193">
    <property type="entry name" value="ABC TRANSPORTER PERMEASE PROTEIN"/>
    <property type="match status" value="1"/>
</dbReference>
<dbReference type="InterPro" id="IPR000515">
    <property type="entry name" value="MetI-like"/>
</dbReference>
<comment type="similarity">
    <text evidence="7">Belongs to the binding-protein-dependent transport system permease family.</text>
</comment>
<accession>A0ABU1P5P4</accession>
<dbReference type="Gene3D" id="1.10.3720.10">
    <property type="entry name" value="MetI-like"/>
    <property type="match status" value="1"/>
</dbReference>
<dbReference type="EMBL" id="JAVDSB010000020">
    <property type="protein sequence ID" value="MDR6554869.1"/>
    <property type="molecule type" value="Genomic_DNA"/>
</dbReference>
<evidence type="ECO:0000256" key="2">
    <source>
        <dbReference type="ARBA" id="ARBA00022448"/>
    </source>
</evidence>